<keyword evidence="2" id="KW-1185">Reference proteome</keyword>
<reference evidence="1" key="1">
    <citation type="submission" date="2020-05" db="UniProtKB">
        <authorList>
            <consortium name="EnsemblMetazoa"/>
        </authorList>
    </citation>
    <scope>IDENTIFICATION</scope>
    <source>
        <strain evidence="1">Yale</strain>
    </source>
</reference>
<dbReference type="Proteomes" id="UP000092444">
    <property type="component" value="Unassembled WGS sequence"/>
</dbReference>
<name>A0A1B0FC07_GLOMM</name>
<evidence type="ECO:0000313" key="1">
    <source>
        <dbReference type="EnsemblMetazoa" id="GMOY001085-PA"/>
    </source>
</evidence>
<dbReference type="STRING" id="37546.A0A1B0FC07"/>
<evidence type="ECO:0000313" key="2">
    <source>
        <dbReference type="Proteomes" id="UP000092444"/>
    </source>
</evidence>
<dbReference type="VEuPathDB" id="VectorBase:GMOY001085"/>
<proteinExistence type="predicted"/>
<dbReference type="EMBL" id="CCAG010011675">
    <property type="status" value="NOT_ANNOTATED_CDS"/>
    <property type="molecule type" value="Genomic_DNA"/>
</dbReference>
<accession>A0A1B0FC07</accession>
<dbReference type="EnsemblMetazoa" id="GMOY001085-RA">
    <property type="protein sequence ID" value="GMOY001085-PA"/>
    <property type="gene ID" value="GMOY001085"/>
</dbReference>
<protein>
    <submittedName>
        <fullName evidence="1">Uncharacterized protein</fullName>
    </submittedName>
</protein>
<sequence length="343" mass="40392">MRKAKIQPEQRPLCRPQPKRQSRFYKPICAVTATNSTPAHLQRRPLVDCPFYSLKYSFDELPLDPVKDFIMEKISHMQSDVVTGRYNIELEFHKYEVVHVKWKYNDCDDDSLKALQLNDIVLPESFEQLRALPDFHFGFGGQPTERSVRAVTSSILFLYCAYRMKVFSADGRTRYPLLTNNLARIRGTPTEVIGKSVFTGSYKTPTARKLRVSTLHPARKEPLFTVGDHYTLRTREGEFFDKRFLANIYKEFNDRLRAGCEFEKTFIRRKDFKSDEDFLTCLKSLERQNFKYLQGYLPIDPEIQKDIMLKNYAKTLKEAEEKFTLKIEKRYKSLIRHVSKHLL</sequence>
<dbReference type="AlphaFoldDB" id="A0A1B0FC07"/>
<organism evidence="1 2">
    <name type="scientific">Glossina morsitans morsitans</name>
    <name type="common">Savannah tsetse fly</name>
    <dbReference type="NCBI Taxonomy" id="37546"/>
    <lineage>
        <taxon>Eukaryota</taxon>
        <taxon>Metazoa</taxon>
        <taxon>Ecdysozoa</taxon>
        <taxon>Arthropoda</taxon>
        <taxon>Hexapoda</taxon>
        <taxon>Insecta</taxon>
        <taxon>Pterygota</taxon>
        <taxon>Neoptera</taxon>
        <taxon>Endopterygota</taxon>
        <taxon>Diptera</taxon>
        <taxon>Brachycera</taxon>
        <taxon>Muscomorpha</taxon>
        <taxon>Hippoboscoidea</taxon>
        <taxon>Glossinidae</taxon>
        <taxon>Glossina</taxon>
    </lineage>
</organism>